<sequence length="43" mass="4845">MILWQKNWYCATNIQQVALLETSSSFTFFAIVAFSVLPAHLPG</sequence>
<dbReference type="AlphaFoldDB" id="A0A563VMZ3"/>
<organism evidence="1 2">
    <name type="scientific">Hyella patelloides LEGE 07179</name>
    <dbReference type="NCBI Taxonomy" id="945734"/>
    <lineage>
        <taxon>Bacteria</taxon>
        <taxon>Bacillati</taxon>
        <taxon>Cyanobacteriota</taxon>
        <taxon>Cyanophyceae</taxon>
        <taxon>Pleurocapsales</taxon>
        <taxon>Hyellaceae</taxon>
        <taxon>Hyella</taxon>
    </lineage>
</organism>
<keyword evidence="2" id="KW-1185">Reference proteome</keyword>
<gene>
    <name evidence="1" type="ORF">H1P_1650013</name>
</gene>
<dbReference type="Proteomes" id="UP000320055">
    <property type="component" value="Unassembled WGS sequence"/>
</dbReference>
<protein>
    <submittedName>
        <fullName evidence="1">Uncharacterized protein</fullName>
    </submittedName>
</protein>
<reference evidence="1 2" key="1">
    <citation type="submission" date="2019-01" db="EMBL/GenBank/DDBJ databases">
        <authorList>
            <person name="Brito A."/>
        </authorList>
    </citation>
    <scope>NUCLEOTIDE SEQUENCE [LARGE SCALE GENOMIC DNA]</scope>
    <source>
        <strain evidence="1">1</strain>
    </source>
</reference>
<evidence type="ECO:0000313" key="2">
    <source>
        <dbReference type="Proteomes" id="UP000320055"/>
    </source>
</evidence>
<accession>A0A563VMZ3</accession>
<evidence type="ECO:0000313" key="1">
    <source>
        <dbReference type="EMBL" id="VEP12791.1"/>
    </source>
</evidence>
<name>A0A563VMZ3_9CYAN</name>
<proteinExistence type="predicted"/>
<dbReference type="EMBL" id="CAACVJ010000074">
    <property type="protein sequence ID" value="VEP12791.1"/>
    <property type="molecule type" value="Genomic_DNA"/>
</dbReference>